<sequence>MIWQTITKARTFFFFFMKPTDSEEGITKGMITGILLVAEDVKEPLPVFYNDVGIVIEEKVIILHLHDVPNAFANLIGLMYILNLNYPKDLRCTFEVIQRLFMGVGVDSCIARIKIFLKSVK</sequence>
<dbReference type="Ensembl" id="ENSACIT00000010713.1">
    <property type="protein sequence ID" value="ENSACIP00000010414.1"/>
    <property type="gene ID" value="ENSACIG00000008162.1"/>
</dbReference>
<evidence type="ECO:0000313" key="1">
    <source>
        <dbReference type="Ensembl" id="ENSACIP00000010414.1"/>
    </source>
</evidence>
<evidence type="ECO:0000313" key="2">
    <source>
        <dbReference type="Proteomes" id="UP000261340"/>
    </source>
</evidence>
<proteinExistence type="predicted"/>
<keyword evidence="2" id="KW-1185">Reference proteome</keyword>
<reference evidence="1" key="1">
    <citation type="submission" date="2025-08" db="UniProtKB">
        <authorList>
            <consortium name="Ensembl"/>
        </authorList>
    </citation>
    <scope>IDENTIFICATION</scope>
</reference>
<dbReference type="Proteomes" id="UP000261340">
    <property type="component" value="Unplaced"/>
</dbReference>
<protein>
    <submittedName>
        <fullName evidence="1">Uncharacterized protein</fullName>
    </submittedName>
</protein>
<reference evidence="1" key="2">
    <citation type="submission" date="2025-09" db="UniProtKB">
        <authorList>
            <consortium name="Ensembl"/>
        </authorList>
    </citation>
    <scope>IDENTIFICATION</scope>
</reference>
<dbReference type="AlphaFoldDB" id="A0A3Q0RDX7"/>
<accession>A0A3Q0RDX7</accession>
<dbReference type="GeneTree" id="ENSGT00990000204094"/>
<organism evidence="1 2">
    <name type="scientific">Amphilophus citrinellus</name>
    <name type="common">Midas cichlid</name>
    <name type="synonym">Cichlasoma citrinellum</name>
    <dbReference type="NCBI Taxonomy" id="61819"/>
    <lineage>
        <taxon>Eukaryota</taxon>
        <taxon>Metazoa</taxon>
        <taxon>Chordata</taxon>
        <taxon>Craniata</taxon>
        <taxon>Vertebrata</taxon>
        <taxon>Euteleostomi</taxon>
        <taxon>Actinopterygii</taxon>
        <taxon>Neopterygii</taxon>
        <taxon>Teleostei</taxon>
        <taxon>Neoteleostei</taxon>
        <taxon>Acanthomorphata</taxon>
        <taxon>Ovalentaria</taxon>
        <taxon>Cichlomorphae</taxon>
        <taxon>Cichliformes</taxon>
        <taxon>Cichlidae</taxon>
        <taxon>New World cichlids</taxon>
        <taxon>Cichlasomatinae</taxon>
        <taxon>Heroini</taxon>
        <taxon>Amphilophus</taxon>
    </lineage>
</organism>
<name>A0A3Q0RDX7_AMPCI</name>